<feature type="transmembrane region" description="Helical" evidence="1">
    <location>
        <begin position="526"/>
        <end position="548"/>
    </location>
</feature>
<feature type="transmembrane region" description="Helical" evidence="1">
    <location>
        <begin position="745"/>
        <end position="764"/>
    </location>
</feature>
<protein>
    <recommendedName>
        <fullName evidence="5">TNFR-Cys domain-containing protein</fullName>
    </recommendedName>
</protein>
<feature type="transmembrane region" description="Helical" evidence="1">
    <location>
        <begin position="776"/>
        <end position="793"/>
    </location>
</feature>
<feature type="transmembrane region" description="Helical" evidence="1">
    <location>
        <begin position="568"/>
        <end position="591"/>
    </location>
</feature>
<keyword evidence="1" id="KW-1133">Transmembrane helix</keyword>
<feature type="signal peptide" evidence="2">
    <location>
        <begin position="1"/>
        <end position="28"/>
    </location>
</feature>
<sequence>MQRVRRRGLVRWWKAVAIALVAVVVASGTFPAPSTPTLAAAADVCRGVVCGDGLGTCATDSDAPDHLAKCTGCPTGSTPFATACVPAVLEPTCDSAVCGTGSCPPHCSGCPDGVCVISCTSLGACANSTITCPDGRDCRVVCSGMDGACSNATVVCPDSGACSIACSAPYACSDLQVTCPTTEGGCAMQCSGVAACRGSSVTCGPAACITECAGPLAATAVLPGSAPFVKSTCDPNLATAVPTGFVCPDPTVCAAPRAAGTFCTRAAQCTSGLCVSSACCTKETCCADGGQLDVCHRCAGGSSGRSAGEDCVTNAIVSVTPSTYPVFTPISLRVAVLANWPTPVTSFRINGVTGIISDVAVVGNVVEFNVTLPSMTAPGPAALEAVVGPWDDVASDASGALLAFVGGACVAPGTYRNRLECSSCPPGATCPGGDRVWPLPGYWNSGEGADYNSACAPGYTGQLCLACADNHFKRGATECVPCGSSALAPLLVTVLAAFVFSAAAVMILAPRFILHSLSFALATLQGVYAVGLGDTIALPNAALEFYGAVSLFGLDLAGIRPLCLSVHATFATIFGVNVVVVFVWLAAPLIVALIASKACGSERASALKARRVLAIALALRLAYTPAVRLGFEALNCMRTESGDALLLVADPRVFCYQSTHTMAAYTGWALLVHFGIGLPVVTFVTLSVLNAWWPQLYSPPDFAARFALVFNAYRSPRLRWFHLGFYLQQFLLAAAALVVDAHVSLRYAVAITVLAVHGGLLVAFRPHTSLISLAEALASVVIPLLFAALAAAVDHDMLSKEGAGPAFLALVALTVIALVAAAAVRIVMSLRASQTVTPMAYASLNSSLDSQGSGVALGVTGGELVLATGNSFDSGHTSRSPSPST</sequence>
<reference evidence="3 4" key="1">
    <citation type="submission" date="2010-05" db="EMBL/GenBank/DDBJ databases">
        <title>The Genome Sequence of Thecamonas trahens ATCC 50062.</title>
        <authorList>
            <consortium name="The Broad Institute Genome Sequencing Platform"/>
            <person name="Russ C."/>
            <person name="Cuomo C."/>
            <person name="Shea T."/>
            <person name="Young S.K."/>
            <person name="Zeng Q."/>
            <person name="Koehrsen M."/>
            <person name="Haas B."/>
            <person name="Borodovsky M."/>
            <person name="Guigo R."/>
            <person name="Alvarado L."/>
            <person name="Berlin A."/>
            <person name="Bochicchio J."/>
            <person name="Borenstein D."/>
            <person name="Chapman S."/>
            <person name="Chen Z."/>
            <person name="Freedman E."/>
            <person name="Gellesch M."/>
            <person name="Goldberg J."/>
            <person name="Griggs A."/>
            <person name="Gujja S."/>
            <person name="Heilman E."/>
            <person name="Heiman D."/>
            <person name="Hepburn T."/>
            <person name="Howarth C."/>
            <person name="Jen D."/>
            <person name="Larson L."/>
            <person name="Mehta T."/>
            <person name="Park D."/>
            <person name="Pearson M."/>
            <person name="Roberts A."/>
            <person name="Saif S."/>
            <person name="Shenoy N."/>
            <person name="Sisk P."/>
            <person name="Stolte C."/>
            <person name="Sykes S."/>
            <person name="Thomson T."/>
            <person name="Walk T."/>
            <person name="White J."/>
            <person name="Yandava C."/>
            <person name="Burger G."/>
            <person name="Gray M.W."/>
            <person name="Holland P.W.H."/>
            <person name="King N."/>
            <person name="Lang F.B.F."/>
            <person name="Roger A.J."/>
            <person name="Ruiz-Trillo I."/>
            <person name="Lander E."/>
            <person name="Nusbaum C."/>
        </authorList>
    </citation>
    <scope>NUCLEOTIDE SEQUENCE [LARGE SCALE GENOMIC DNA]</scope>
    <source>
        <strain evidence="3 4">ATCC 50062</strain>
    </source>
</reference>
<evidence type="ECO:0008006" key="5">
    <source>
        <dbReference type="Google" id="ProtNLM"/>
    </source>
</evidence>
<feature type="transmembrane region" description="Helical" evidence="1">
    <location>
        <begin position="668"/>
        <end position="693"/>
    </location>
</feature>
<feature type="chain" id="PRO_5005537282" description="TNFR-Cys domain-containing protein" evidence="2">
    <location>
        <begin position="29"/>
        <end position="885"/>
    </location>
</feature>
<organism evidence="3 4">
    <name type="scientific">Thecamonas trahens ATCC 50062</name>
    <dbReference type="NCBI Taxonomy" id="461836"/>
    <lineage>
        <taxon>Eukaryota</taxon>
        <taxon>Apusozoa</taxon>
        <taxon>Apusomonadida</taxon>
        <taxon>Apusomonadidae</taxon>
        <taxon>Thecamonas</taxon>
    </lineage>
</organism>
<feature type="transmembrane region" description="Helical" evidence="1">
    <location>
        <begin position="487"/>
        <end position="514"/>
    </location>
</feature>
<proteinExistence type="predicted"/>
<dbReference type="EMBL" id="GL349452">
    <property type="protein sequence ID" value="KNC48952.1"/>
    <property type="molecule type" value="Genomic_DNA"/>
</dbReference>
<keyword evidence="4" id="KW-1185">Reference proteome</keyword>
<name>A0A0L0D993_THETB</name>
<feature type="transmembrane region" description="Helical" evidence="1">
    <location>
        <begin position="805"/>
        <end position="824"/>
    </location>
</feature>
<dbReference type="RefSeq" id="XP_013758369.1">
    <property type="nucleotide sequence ID" value="XM_013902915.1"/>
</dbReference>
<evidence type="ECO:0000313" key="3">
    <source>
        <dbReference type="EMBL" id="KNC48952.1"/>
    </source>
</evidence>
<evidence type="ECO:0000256" key="1">
    <source>
        <dbReference type="SAM" id="Phobius"/>
    </source>
</evidence>
<gene>
    <name evidence="3" type="ORF">AMSG_04697</name>
</gene>
<keyword evidence="1" id="KW-0472">Membrane</keyword>
<dbReference type="AlphaFoldDB" id="A0A0L0D993"/>
<evidence type="ECO:0000313" key="4">
    <source>
        <dbReference type="Proteomes" id="UP000054408"/>
    </source>
</evidence>
<keyword evidence="2" id="KW-0732">Signal</keyword>
<evidence type="ECO:0000256" key="2">
    <source>
        <dbReference type="SAM" id="SignalP"/>
    </source>
</evidence>
<accession>A0A0L0D993</accession>
<dbReference type="GeneID" id="25564231"/>
<keyword evidence="1" id="KW-0812">Transmembrane</keyword>
<dbReference type="Proteomes" id="UP000054408">
    <property type="component" value="Unassembled WGS sequence"/>
</dbReference>